<dbReference type="SMART" id="SM00267">
    <property type="entry name" value="GGDEF"/>
    <property type="match status" value="1"/>
</dbReference>
<evidence type="ECO:0000313" key="4">
    <source>
        <dbReference type="EMBL" id="TKB03435.1"/>
    </source>
</evidence>
<proteinExistence type="predicted"/>
<dbReference type="NCBIfam" id="TIGR00254">
    <property type="entry name" value="GGDEF"/>
    <property type="match status" value="1"/>
</dbReference>
<keyword evidence="5" id="KW-1185">Reference proteome</keyword>
<dbReference type="Gene3D" id="2.60.40.10">
    <property type="entry name" value="Immunoglobulins"/>
    <property type="match status" value="1"/>
</dbReference>
<dbReference type="SUPFAM" id="SSF63829">
    <property type="entry name" value="Calcium-dependent phosphotriesterase"/>
    <property type="match status" value="1"/>
</dbReference>
<dbReference type="EMBL" id="SWCO01000005">
    <property type="protein sequence ID" value="TKB03435.1"/>
    <property type="molecule type" value="Genomic_DNA"/>
</dbReference>
<dbReference type="InterPro" id="IPR011110">
    <property type="entry name" value="Reg_prop"/>
</dbReference>
<evidence type="ECO:0000259" key="3">
    <source>
        <dbReference type="PROSITE" id="PS50887"/>
    </source>
</evidence>
<reference evidence="4 5" key="1">
    <citation type="submission" date="2019-04" db="EMBL/GenBank/DDBJ databases">
        <title>Alteromonas portus sp. nov., an alginate lyase-excreting marine bacterium.</title>
        <authorList>
            <person name="Huang H."/>
            <person name="Mo K."/>
            <person name="Bao S."/>
        </authorList>
    </citation>
    <scope>NUCLEOTIDE SEQUENCE [LARGE SCALE GENOMIC DNA]</scope>
    <source>
        <strain evidence="4 5">HB161718</strain>
    </source>
</reference>
<dbReference type="PROSITE" id="PS50887">
    <property type="entry name" value="GGDEF"/>
    <property type="match status" value="1"/>
</dbReference>
<dbReference type="Pfam" id="PF07494">
    <property type="entry name" value="Reg_prop"/>
    <property type="match status" value="1"/>
</dbReference>
<name>A0A4U0ZHH2_9ALTE</name>
<dbReference type="PANTHER" id="PTHR45138">
    <property type="entry name" value="REGULATORY COMPONENTS OF SENSORY TRANSDUCTION SYSTEM"/>
    <property type="match status" value="1"/>
</dbReference>
<gene>
    <name evidence="4" type="ORF">E5672_10370</name>
</gene>
<dbReference type="OrthoDB" id="9772100at2"/>
<dbReference type="SUPFAM" id="SSF110296">
    <property type="entry name" value="Oligoxyloglucan reducing end-specific cellobiohydrolase"/>
    <property type="match status" value="1"/>
</dbReference>
<evidence type="ECO:0000313" key="5">
    <source>
        <dbReference type="Proteomes" id="UP000305471"/>
    </source>
</evidence>
<organism evidence="4 5">
    <name type="scientific">Alteromonas portus</name>
    <dbReference type="NCBI Taxonomy" id="2565549"/>
    <lineage>
        <taxon>Bacteria</taxon>
        <taxon>Pseudomonadati</taxon>
        <taxon>Pseudomonadota</taxon>
        <taxon>Gammaproteobacteria</taxon>
        <taxon>Alteromonadales</taxon>
        <taxon>Alteromonadaceae</taxon>
        <taxon>Alteromonas/Salinimonas group</taxon>
        <taxon>Alteromonas</taxon>
    </lineage>
</organism>
<dbReference type="RefSeq" id="WP_136782127.1">
    <property type="nucleotide sequence ID" value="NZ_SWCO01000005.1"/>
</dbReference>
<sequence length="1017" mass="114034">MKNRPFSLFNITCLCSLIIVFLGLSSAASWGESYRVEKWSVAGVPTYDVGQYVSAKGLPQISIKSIVKDNNGFVWLGTENGLARFDGRKFEFFNTINTPELGSNWINALFLDNTGRLWIVTGVGLVSFDDGKFEAFSANFDDKPIKQVIADAKNAVWVITDSLWSLQGDRAKPYSYADITFTNSYYDSRNLWLLTTQGELLQTSLTSSVQEKCRYPIGAFANAERLLVQKDTVYILQKQKLHRFTLSSESCLFKTMPAFAEIKFKSLFSTQNGGVVAVSDKGQLLDISSEAEPTFNSLTPFVDNNLLLDNSVLLNDEETWFLGTKANGLVIYWKTNVRRVAPTQNISSARIWSFFAREDRLYTATNKGVFESKSEDDWSLIVPPSAVEGNDAYSIFEGNGEFWVGTRRGLFRSKNGASQFEAIPEFTGLQINTLYQGEDAFYVATTKGLFQFDGVDFKSVPLFEKQSVRSILTAKDGVLWVGTESGLFSQTDGKWREVELLNGTSVFASSLLELNDGRLFVGTYGQGLLMLDESKQWRSFNIKNGLPFQNFFSVTTRGNKLWLSGASGVAYVEIDDITDSHVKSTVVLRDDGTFSARADLRCCNGAGNLRSIVFKDTLYLPTLNGVVAVQKSENHELAARTIITGVYVDGKRENNYSNRINLNTKRNAEIIFSRPIFSAESVPEYRYRLDDSDWIYSGSREEAFLAKLSAGETVFEVQSRIDGEGWLPGDAIVLYVTPHWWESNWAKLVGVLALLAVFYIIYRLRIASYRQRNEILEARVNERTAAFERVNSELQQKNKALEEAAITDPLTGLYNRRAVKNFAPKIFEAVNAKTEQQDASDGVEEVCAIFLIDLDNFKQLNDTYGHDKGDSALHHVGQALRTVSRNTDRLIRWGGEEFLLVVPSINPNDIGEFNKRLHNAIATLHHVLELPKPITMSIGATKLPWDDCMLDSKVWEHAILIADWALYQAKNNGRNTTIFINAFKEMAAWTDWSVNGLSNAANKGLLLSTSLKNKSDD</sequence>
<dbReference type="InterPro" id="IPR029787">
    <property type="entry name" value="Nucleotide_cyclase"/>
</dbReference>
<dbReference type="Gene3D" id="2.130.10.10">
    <property type="entry name" value="YVTN repeat-like/Quinoprotein amine dehydrogenase"/>
    <property type="match status" value="2"/>
</dbReference>
<dbReference type="InterPro" id="IPR043128">
    <property type="entry name" value="Rev_trsase/Diguanyl_cyclase"/>
</dbReference>
<dbReference type="InterPro" id="IPR000160">
    <property type="entry name" value="GGDEF_dom"/>
</dbReference>
<evidence type="ECO:0000256" key="2">
    <source>
        <dbReference type="ARBA" id="ARBA00034247"/>
    </source>
</evidence>
<comment type="caution">
    <text evidence="4">The sequence shown here is derived from an EMBL/GenBank/DDBJ whole genome shotgun (WGS) entry which is preliminary data.</text>
</comment>
<dbReference type="Pfam" id="PF00990">
    <property type="entry name" value="GGDEF"/>
    <property type="match status" value="1"/>
</dbReference>
<dbReference type="SUPFAM" id="SSF55073">
    <property type="entry name" value="Nucleotide cyclase"/>
    <property type="match status" value="1"/>
</dbReference>
<dbReference type="Gene3D" id="3.30.70.270">
    <property type="match status" value="1"/>
</dbReference>
<dbReference type="GO" id="GO:0052621">
    <property type="term" value="F:diguanylate cyclase activity"/>
    <property type="evidence" value="ECO:0007669"/>
    <property type="project" value="UniProtKB-EC"/>
</dbReference>
<evidence type="ECO:0000256" key="1">
    <source>
        <dbReference type="ARBA" id="ARBA00012528"/>
    </source>
</evidence>
<dbReference type="AlphaFoldDB" id="A0A4U0ZHH2"/>
<dbReference type="InterPro" id="IPR050469">
    <property type="entry name" value="Diguanylate_Cyclase"/>
</dbReference>
<dbReference type="InterPro" id="IPR015943">
    <property type="entry name" value="WD40/YVTN_repeat-like_dom_sf"/>
</dbReference>
<comment type="catalytic activity">
    <reaction evidence="2">
        <text>2 GTP = 3',3'-c-di-GMP + 2 diphosphate</text>
        <dbReference type="Rhea" id="RHEA:24898"/>
        <dbReference type="ChEBI" id="CHEBI:33019"/>
        <dbReference type="ChEBI" id="CHEBI:37565"/>
        <dbReference type="ChEBI" id="CHEBI:58805"/>
        <dbReference type="EC" id="2.7.7.65"/>
    </reaction>
</comment>
<protein>
    <recommendedName>
        <fullName evidence="1">diguanylate cyclase</fullName>
        <ecNumber evidence="1">2.7.7.65</ecNumber>
    </recommendedName>
</protein>
<dbReference type="PANTHER" id="PTHR45138:SF9">
    <property type="entry name" value="DIGUANYLATE CYCLASE DGCM-RELATED"/>
    <property type="match status" value="1"/>
</dbReference>
<dbReference type="InterPro" id="IPR013783">
    <property type="entry name" value="Ig-like_fold"/>
</dbReference>
<dbReference type="Proteomes" id="UP000305471">
    <property type="component" value="Unassembled WGS sequence"/>
</dbReference>
<accession>A0A4U0ZHH2</accession>
<dbReference type="CDD" id="cd01949">
    <property type="entry name" value="GGDEF"/>
    <property type="match status" value="1"/>
</dbReference>
<feature type="domain" description="GGDEF" evidence="3">
    <location>
        <begin position="845"/>
        <end position="982"/>
    </location>
</feature>
<dbReference type="EC" id="2.7.7.65" evidence="1"/>